<organism evidence="2 3">
    <name type="scientific">Leptothoe spongobia TAU-MAC 1115</name>
    <dbReference type="NCBI Taxonomy" id="1967444"/>
    <lineage>
        <taxon>Bacteria</taxon>
        <taxon>Bacillati</taxon>
        <taxon>Cyanobacteriota</taxon>
        <taxon>Cyanophyceae</taxon>
        <taxon>Nodosilineales</taxon>
        <taxon>Cymatolegaceae</taxon>
        <taxon>Leptothoe</taxon>
        <taxon>Leptothoe spongobia</taxon>
    </lineage>
</organism>
<dbReference type="RefSeq" id="WP_215608596.1">
    <property type="nucleotide sequence ID" value="NZ_JADOES010000013.1"/>
</dbReference>
<feature type="domain" description="Glycosyltransferase 2-like" evidence="1">
    <location>
        <begin position="24"/>
        <end position="139"/>
    </location>
</feature>
<name>A0A947DEY7_9CYAN</name>
<sequence>MTSAIPTVPTTPAESTSQPAITIVVVPRERFSYSQQSLDSIYQYTNMPFELVYVDGGSPRSVQHYLRGAATERDFTLVRTDHFLAPNQARNLGLGQVETDYVLFIDNDVHVSYGWLEKLWECAQATDAAVVCPLTCIGKPLHQKVHLAGGEARIFTELKRNKACRRVHEKHYFVNCAVAEIQDQLQRRACEFAEFHCMLVKRSVFNQLGPLDEKLLSTREHIDFCLDVGQSGGRIYCEPDSVVTYVPDILYRWSDLAFFMLRWSDEWEIKSLKHFRQKWNLDQGKYFKKRYQRLGHRRHHAFLRPLVRKLTFGRMIPWLEKFVIGLERRLNRLITGRYMRLYGEGFEIRGEQVMSKVPSSV</sequence>
<keyword evidence="3" id="KW-1185">Reference proteome</keyword>
<comment type="caution">
    <text evidence="2">The sequence shown here is derived from an EMBL/GenBank/DDBJ whole genome shotgun (WGS) entry which is preliminary data.</text>
</comment>
<dbReference type="InterPro" id="IPR029044">
    <property type="entry name" value="Nucleotide-diphossugar_trans"/>
</dbReference>
<evidence type="ECO:0000259" key="1">
    <source>
        <dbReference type="Pfam" id="PF00535"/>
    </source>
</evidence>
<gene>
    <name evidence="2" type="ORF">IXB50_08815</name>
</gene>
<dbReference type="Pfam" id="PF00535">
    <property type="entry name" value="Glycos_transf_2"/>
    <property type="match status" value="1"/>
</dbReference>
<dbReference type="Proteomes" id="UP000717364">
    <property type="component" value="Unassembled WGS sequence"/>
</dbReference>
<reference evidence="2" key="1">
    <citation type="submission" date="2020-11" db="EMBL/GenBank/DDBJ databases">
        <authorList>
            <person name="Konstantinou D."/>
            <person name="Gkelis S."/>
            <person name="Popin R."/>
            <person name="Fewer D."/>
            <person name="Sivonen K."/>
        </authorList>
    </citation>
    <scope>NUCLEOTIDE SEQUENCE</scope>
    <source>
        <strain evidence="2">TAU-MAC 1115</strain>
    </source>
</reference>
<evidence type="ECO:0000313" key="2">
    <source>
        <dbReference type="EMBL" id="MBT9315525.1"/>
    </source>
</evidence>
<evidence type="ECO:0000313" key="3">
    <source>
        <dbReference type="Proteomes" id="UP000717364"/>
    </source>
</evidence>
<dbReference type="AlphaFoldDB" id="A0A947DEY7"/>
<proteinExistence type="predicted"/>
<dbReference type="SUPFAM" id="SSF53448">
    <property type="entry name" value="Nucleotide-diphospho-sugar transferases"/>
    <property type="match status" value="1"/>
</dbReference>
<accession>A0A947DEY7</accession>
<protein>
    <submittedName>
        <fullName evidence="2">Glycosyltransferase</fullName>
    </submittedName>
</protein>
<dbReference type="PANTHER" id="PTHR43179">
    <property type="entry name" value="RHAMNOSYLTRANSFERASE WBBL"/>
    <property type="match status" value="1"/>
</dbReference>
<reference evidence="2" key="2">
    <citation type="journal article" date="2021" name="Mar. Drugs">
        <title>Genome Reduction and Secondary Metabolism of the Marine Sponge-Associated Cyanobacterium Leptothoe.</title>
        <authorList>
            <person name="Konstantinou D."/>
            <person name="Popin R.V."/>
            <person name="Fewer D.P."/>
            <person name="Sivonen K."/>
            <person name="Gkelis S."/>
        </authorList>
    </citation>
    <scope>NUCLEOTIDE SEQUENCE</scope>
    <source>
        <strain evidence="2">TAU-MAC 1115</strain>
    </source>
</reference>
<dbReference type="InterPro" id="IPR001173">
    <property type="entry name" value="Glyco_trans_2-like"/>
</dbReference>
<dbReference type="PANTHER" id="PTHR43179:SF7">
    <property type="entry name" value="RHAMNOSYLTRANSFERASE WBBL"/>
    <property type="match status" value="1"/>
</dbReference>
<dbReference type="EMBL" id="JADOES010000013">
    <property type="protein sequence ID" value="MBT9315525.1"/>
    <property type="molecule type" value="Genomic_DNA"/>
</dbReference>
<dbReference type="Gene3D" id="3.90.550.10">
    <property type="entry name" value="Spore Coat Polysaccharide Biosynthesis Protein SpsA, Chain A"/>
    <property type="match status" value="1"/>
</dbReference>